<dbReference type="FunFam" id="3.10.20.30:FF:000002">
    <property type="entry name" value="GTP pyrophosphokinase (RelA/SpoT)"/>
    <property type="match status" value="1"/>
</dbReference>
<sequence length="745" mass="85631">MNTNALNMSEPAHSNSKPGLLQLDAWFEQVSQDRTAKERDTLIRAFKLAQQRCQDKLRPTGEPAINHVFTVLDLLAQLNMDTDTLIASILHDPVETGDLDVQTVRQQFGDAVAKMVDGVNKMGFLSELKLEAEENLNNQGQNQQTENLRRMILAMVEDVRVMLIKLAERLHEMRMLRHLSAAQQRRIAHETLDIFAPLANRLGIWQIKWELEDLSLRYLQPEQYKQIASLLQERRTDREAHIAQMMQQIRETLEQAGIQAQVMGRPKHIYSIWEKMQRKQLDYHELYDVLAVRVIVNTEQECYLALGLIHKQSPPVPGEFDDYIANPKINDYSSLHTAVIGPNQQTFEVQIRTQQMHHHSELGVASHWRYKEGSHPDEDFERKIAWMRQVLTWQDEEVSAGDFIRRFQSELHEARVYVRSPEGKIIDLPSGATPIDFAYYIHTELGHRCRGARVNGRIMPLTYPLHTGDQVEIIKSEHARPNRRWLDEQLGYVKTSRALTRIKQWLKQQDDEHHVAEGRSALNRELYRLNVADANLSELAEQFDFEDLEGFLAAIGRGDLETSEVVTSFGSKLLPHHAQPRTLRSHPLMSHSSAVDDAHIKMFTADCCHPEPHQAITGYFTSRGVEVHRSDCLKVITWKAANHPGLVTLNWESLPEQSYAVDIEIKADDRFGLVRDISSILSDARVNIMAMQTQTDKENIANMVMSIEIRNLRQLSKALLQIENLHHIYGSPRVINMKNSVEPIN</sequence>
<dbReference type="InterPro" id="IPR043519">
    <property type="entry name" value="NT_sf"/>
</dbReference>
<dbReference type="GO" id="GO:0042594">
    <property type="term" value="P:response to starvation"/>
    <property type="evidence" value="ECO:0007669"/>
    <property type="project" value="TreeGrafter"/>
</dbReference>
<dbReference type="Pfam" id="PF04607">
    <property type="entry name" value="RelA_SpoT"/>
    <property type="match status" value="1"/>
</dbReference>
<evidence type="ECO:0000256" key="6">
    <source>
        <dbReference type="ARBA" id="ARBA00033308"/>
    </source>
</evidence>
<dbReference type="InterPro" id="IPR045865">
    <property type="entry name" value="ACT-like_dom_sf"/>
</dbReference>
<evidence type="ECO:0000256" key="2">
    <source>
        <dbReference type="ARBA" id="ARBA00024329"/>
    </source>
</evidence>
<evidence type="ECO:0000256" key="8">
    <source>
        <dbReference type="RuleBase" id="RU003847"/>
    </source>
</evidence>
<evidence type="ECO:0000259" key="9">
    <source>
        <dbReference type="PROSITE" id="PS51671"/>
    </source>
</evidence>
<keyword evidence="12" id="KW-1185">Reference proteome</keyword>
<dbReference type="Gene3D" id="1.10.3210.10">
    <property type="entry name" value="Hypothetical protein af1432"/>
    <property type="match status" value="1"/>
</dbReference>
<dbReference type="SUPFAM" id="SSF55021">
    <property type="entry name" value="ACT-like"/>
    <property type="match status" value="1"/>
</dbReference>
<feature type="domain" description="ACT" evidence="9">
    <location>
        <begin position="662"/>
        <end position="736"/>
    </location>
</feature>
<reference evidence="11 12" key="1">
    <citation type="submission" date="2016-10" db="EMBL/GenBank/DDBJ databases">
        <authorList>
            <person name="de Groot N.N."/>
        </authorList>
    </citation>
    <scope>NUCLEOTIDE SEQUENCE [LARGE SCALE GENOMIC DNA]</scope>
    <source>
        <strain evidence="11">MBHS1</strain>
    </source>
</reference>
<dbReference type="EC" id="3.1.7.2" evidence="3"/>
<dbReference type="InterPro" id="IPR012675">
    <property type="entry name" value="Beta-grasp_dom_sf"/>
</dbReference>
<dbReference type="CDD" id="cd01668">
    <property type="entry name" value="TGS_RSH"/>
    <property type="match status" value="1"/>
</dbReference>
<accession>A0A1H6FIT0</accession>
<dbReference type="Pfam" id="PF13291">
    <property type="entry name" value="ACT_4"/>
    <property type="match status" value="1"/>
</dbReference>
<dbReference type="InterPro" id="IPR002912">
    <property type="entry name" value="ACT_dom"/>
</dbReference>
<dbReference type="SMART" id="SM00954">
    <property type="entry name" value="RelA_SpoT"/>
    <property type="match status" value="1"/>
</dbReference>
<dbReference type="EMBL" id="FMSV02000557">
    <property type="protein sequence ID" value="SEH08924.1"/>
    <property type="molecule type" value="Genomic_DNA"/>
</dbReference>
<dbReference type="CDD" id="cd05399">
    <property type="entry name" value="NT_Rel-Spo_like"/>
    <property type="match status" value="1"/>
</dbReference>
<evidence type="ECO:0000259" key="10">
    <source>
        <dbReference type="PROSITE" id="PS51880"/>
    </source>
</evidence>
<dbReference type="PANTHER" id="PTHR21262">
    <property type="entry name" value="GUANOSINE-3',5'-BIS DIPHOSPHATE 3'-PYROPHOSPHOHYDROLASE"/>
    <property type="match status" value="1"/>
</dbReference>
<dbReference type="GO" id="GO:0016301">
    <property type="term" value="F:kinase activity"/>
    <property type="evidence" value="ECO:0007669"/>
    <property type="project" value="UniProtKB-KW"/>
</dbReference>
<dbReference type="FunFam" id="1.10.3210.10:FF:000001">
    <property type="entry name" value="GTP pyrophosphokinase RelA"/>
    <property type="match status" value="1"/>
</dbReference>
<dbReference type="PANTHER" id="PTHR21262:SF31">
    <property type="entry name" value="GTP PYROPHOSPHOKINASE"/>
    <property type="match status" value="1"/>
</dbReference>
<dbReference type="Gene3D" id="3.30.70.260">
    <property type="match status" value="1"/>
</dbReference>
<dbReference type="CDD" id="cd04876">
    <property type="entry name" value="ACT_RelA-SpoT"/>
    <property type="match status" value="1"/>
</dbReference>
<dbReference type="Gene3D" id="3.10.20.30">
    <property type="match status" value="1"/>
</dbReference>
<dbReference type="SUPFAM" id="SSF109604">
    <property type="entry name" value="HD-domain/PDEase-like"/>
    <property type="match status" value="1"/>
</dbReference>
<evidence type="ECO:0000256" key="4">
    <source>
        <dbReference type="ARBA" id="ARBA00029754"/>
    </source>
</evidence>
<keyword evidence="11" id="KW-0418">Kinase</keyword>
<evidence type="ECO:0000313" key="11">
    <source>
        <dbReference type="EMBL" id="SEH08924.1"/>
    </source>
</evidence>
<protein>
    <recommendedName>
        <fullName evidence="1">GTP pyrophosphokinase</fullName>
        <ecNumber evidence="3">3.1.7.2</ecNumber>
    </recommendedName>
    <alternativeName>
        <fullName evidence="5">(p)ppGpp synthase</fullName>
    </alternativeName>
    <alternativeName>
        <fullName evidence="4">ATP:GTP 3'-pyrophosphotransferase</fullName>
    </alternativeName>
    <alternativeName>
        <fullName evidence="6">ppGpp synthase I</fullName>
    </alternativeName>
</protein>
<dbReference type="AlphaFoldDB" id="A0A1H6FIT0"/>
<dbReference type="GO" id="GO:0015949">
    <property type="term" value="P:nucleobase-containing small molecule interconversion"/>
    <property type="evidence" value="ECO:0007669"/>
    <property type="project" value="UniProtKB-ARBA"/>
</dbReference>
<keyword evidence="11" id="KW-0808">Transferase</keyword>
<dbReference type="GO" id="GO:0008728">
    <property type="term" value="F:GTP diphosphokinase activity"/>
    <property type="evidence" value="ECO:0007669"/>
    <property type="project" value="TreeGrafter"/>
</dbReference>
<dbReference type="InterPro" id="IPR007685">
    <property type="entry name" value="RelA_SpoT"/>
</dbReference>
<evidence type="ECO:0000313" key="12">
    <source>
        <dbReference type="Proteomes" id="UP000236724"/>
    </source>
</evidence>
<dbReference type="FunFam" id="3.30.460.10:FF:000001">
    <property type="entry name" value="GTP pyrophosphokinase RelA"/>
    <property type="match status" value="1"/>
</dbReference>
<dbReference type="GO" id="GO:0005886">
    <property type="term" value="C:plasma membrane"/>
    <property type="evidence" value="ECO:0007669"/>
    <property type="project" value="TreeGrafter"/>
</dbReference>
<dbReference type="NCBIfam" id="TIGR00691">
    <property type="entry name" value="spoT_relA"/>
    <property type="match status" value="1"/>
</dbReference>
<proteinExistence type="inferred from homology"/>
<comment type="similarity">
    <text evidence="8">Belongs to the relA/spoT family.</text>
</comment>
<evidence type="ECO:0000256" key="7">
    <source>
        <dbReference type="ARBA" id="ARBA00047968"/>
    </source>
</evidence>
<dbReference type="Pfam" id="PF13328">
    <property type="entry name" value="HD_4"/>
    <property type="match status" value="1"/>
</dbReference>
<dbReference type="PROSITE" id="PS51671">
    <property type="entry name" value="ACT"/>
    <property type="match status" value="1"/>
</dbReference>
<comment type="catalytic activity">
    <reaction evidence="7">
        <text>guanosine 3',5'-bis(diphosphate) + H2O = GDP + diphosphate + H(+)</text>
        <dbReference type="Rhea" id="RHEA:14253"/>
        <dbReference type="ChEBI" id="CHEBI:15377"/>
        <dbReference type="ChEBI" id="CHEBI:15378"/>
        <dbReference type="ChEBI" id="CHEBI:33019"/>
        <dbReference type="ChEBI" id="CHEBI:58189"/>
        <dbReference type="ChEBI" id="CHEBI:77828"/>
        <dbReference type="EC" id="3.1.7.2"/>
    </reaction>
</comment>
<name>A0A1H6FIT0_9GAMM</name>
<dbReference type="SUPFAM" id="SSF81301">
    <property type="entry name" value="Nucleotidyltransferase"/>
    <property type="match status" value="1"/>
</dbReference>
<comment type="pathway">
    <text evidence="2">Purine metabolism; ppGpp biosynthesis; ppGpp from GDP: step 1/1.</text>
</comment>
<dbReference type="SUPFAM" id="SSF81271">
    <property type="entry name" value="TGS-like"/>
    <property type="match status" value="1"/>
</dbReference>
<dbReference type="InterPro" id="IPR033655">
    <property type="entry name" value="TGS_RelA/SpoT"/>
</dbReference>
<evidence type="ECO:0000256" key="1">
    <source>
        <dbReference type="ARBA" id="ARBA00019852"/>
    </source>
</evidence>
<evidence type="ECO:0000256" key="5">
    <source>
        <dbReference type="ARBA" id="ARBA00032407"/>
    </source>
</evidence>
<dbReference type="GO" id="GO:0015969">
    <property type="term" value="P:guanosine tetraphosphate metabolic process"/>
    <property type="evidence" value="ECO:0007669"/>
    <property type="project" value="InterPro"/>
</dbReference>
<evidence type="ECO:0000256" key="3">
    <source>
        <dbReference type="ARBA" id="ARBA00024387"/>
    </source>
</evidence>
<gene>
    <name evidence="11" type="primary">relA_3</name>
    <name evidence="11" type="ORF">MBHS_04817</name>
</gene>
<dbReference type="OrthoDB" id="9805041at2"/>
<dbReference type="Pfam" id="PF02824">
    <property type="entry name" value="TGS"/>
    <property type="match status" value="1"/>
</dbReference>
<comment type="function">
    <text evidence="8">In eubacteria ppGpp (guanosine 3'-diphosphate 5'-diphosphate) is a mediator of the stringent response that coordinates a variety of cellular activities in response to changes in nutritional abundance.</text>
</comment>
<dbReference type="Gene3D" id="3.30.460.10">
    <property type="entry name" value="Beta Polymerase, domain 2"/>
    <property type="match status" value="1"/>
</dbReference>
<dbReference type="InterPro" id="IPR004811">
    <property type="entry name" value="RelA/Spo_fam"/>
</dbReference>
<dbReference type="InterPro" id="IPR012676">
    <property type="entry name" value="TGS-like"/>
</dbReference>
<dbReference type="PROSITE" id="PS51880">
    <property type="entry name" value="TGS"/>
    <property type="match status" value="1"/>
</dbReference>
<feature type="domain" description="TGS" evidence="10">
    <location>
        <begin position="412"/>
        <end position="475"/>
    </location>
</feature>
<dbReference type="InterPro" id="IPR004095">
    <property type="entry name" value="TGS"/>
</dbReference>
<organism evidence="11 12">
    <name type="scientific">Candidatus Venteria ishoeyi</name>
    <dbReference type="NCBI Taxonomy" id="1899563"/>
    <lineage>
        <taxon>Bacteria</taxon>
        <taxon>Pseudomonadati</taxon>
        <taxon>Pseudomonadota</taxon>
        <taxon>Gammaproteobacteria</taxon>
        <taxon>Thiotrichales</taxon>
        <taxon>Thiotrichaceae</taxon>
        <taxon>Venteria</taxon>
    </lineage>
</organism>
<dbReference type="GO" id="GO:0008893">
    <property type="term" value="F:guanosine-3',5'-bis(diphosphate) 3'-diphosphatase activity"/>
    <property type="evidence" value="ECO:0007669"/>
    <property type="project" value="UniProtKB-EC"/>
</dbReference>
<dbReference type="RefSeq" id="WP_103922428.1">
    <property type="nucleotide sequence ID" value="NZ_FMSV02000557.1"/>
</dbReference>
<dbReference type="Proteomes" id="UP000236724">
    <property type="component" value="Unassembled WGS sequence"/>
</dbReference>